<evidence type="ECO:0000313" key="1">
    <source>
        <dbReference type="EMBL" id="SVA30221.1"/>
    </source>
</evidence>
<evidence type="ECO:0008006" key="2">
    <source>
        <dbReference type="Google" id="ProtNLM"/>
    </source>
</evidence>
<accession>A0A381UR17</accession>
<organism evidence="1">
    <name type="scientific">marine metagenome</name>
    <dbReference type="NCBI Taxonomy" id="408172"/>
    <lineage>
        <taxon>unclassified sequences</taxon>
        <taxon>metagenomes</taxon>
        <taxon>ecological metagenomes</taxon>
    </lineage>
</organism>
<protein>
    <recommendedName>
        <fullName evidence="2">Serine aminopeptidase S33 domain-containing protein</fullName>
    </recommendedName>
</protein>
<proteinExistence type="predicted"/>
<dbReference type="Gene3D" id="3.40.50.1820">
    <property type="entry name" value="alpha/beta hydrolase"/>
    <property type="match status" value="1"/>
</dbReference>
<dbReference type="InterPro" id="IPR029058">
    <property type="entry name" value="AB_hydrolase_fold"/>
</dbReference>
<dbReference type="AlphaFoldDB" id="A0A381UR17"/>
<name>A0A381UR17_9ZZZZ</name>
<reference evidence="1" key="1">
    <citation type="submission" date="2018-05" db="EMBL/GenBank/DDBJ databases">
        <authorList>
            <person name="Lanie J.A."/>
            <person name="Ng W.-L."/>
            <person name="Kazmierczak K.M."/>
            <person name="Andrzejewski T.M."/>
            <person name="Davidsen T.M."/>
            <person name="Wayne K.J."/>
            <person name="Tettelin H."/>
            <person name="Glass J.I."/>
            <person name="Rusch D."/>
            <person name="Podicherti R."/>
            <person name="Tsui H.-C.T."/>
            <person name="Winkler M.E."/>
        </authorList>
    </citation>
    <scope>NUCLEOTIDE SEQUENCE</scope>
</reference>
<dbReference type="EMBL" id="UINC01006889">
    <property type="protein sequence ID" value="SVA30221.1"/>
    <property type="molecule type" value="Genomic_DNA"/>
</dbReference>
<gene>
    <name evidence="1" type="ORF">METZ01_LOCUS83075</name>
</gene>
<dbReference type="SUPFAM" id="SSF53474">
    <property type="entry name" value="alpha/beta-Hydrolases"/>
    <property type="match status" value="1"/>
</dbReference>
<feature type="non-terminal residue" evidence="1">
    <location>
        <position position="90"/>
    </location>
</feature>
<sequence length="90" mass="10215">MGNRHIQSMFGSSRLRKFLMRRRAVDVLRLSRGEVLKCSDGVRLKGYFTPQPESSKGLVIFLHGWEGSADSAYVLSCAALLYRSGFEIFR</sequence>